<dbReference type="AlphaFoldDB" id="A0A927MAR4"/>
<gene>
    <name evidence="2" type="ORF">H4W31_005369</name>
</gene>
<evidence type="ECO:0000313" key="3">
    <source>
        <dbReference type="Proteomes" id="UP000649753"/>
    </source>
</evidence>
<protein>
    <submittedName>
        <fullName evidence="2">FAD/FMN-containing dehydrogenase</fullName>
    </submittedName>
</protein>
<keyword evidence="3" id="KW-1185">Reference proteome</keyword>
<dbReference type="InterPro" id="IPR016167">
    <property type="entry name" value="FAD-bd_PCMH_sub1"/>
</dbReference>
<dbReference type="GO" id="GO:0016491">
    <property type="term" value="F:oxidoreductase activity"/>
    <property type="evidence" value="ECO:0007669"/>
    <property type="project" value="UniProtKB-KW"/>
</dbReference>
<dbReference type="RefSeq" id="WP_192769146.1">
    <property type="nucleotide sequence ID" value="NZ_JADBEB010000001.1"/>
</dbReference>
<name>A0A927MAR4_9ACTN</name>
<dbReference type="EMBL" id="JADBEB010000001">
    <property type="protein sequence ID" value="MBE1489731.1"/>
    <property type="molecule type" value="Genomic_DNA"/>
</dbReference>
<evidence type="ECO:0000256" key="1">
    <source>
        <dbReference type="ARBA" id="ARBA00023002"/>
    </source>
</evidence>
<reference evidence="2" key="1">
    <citation type="submission" date="2020-10" db="EMBL/GenBank/DDBJ databases">
        <title>Sequencing the genomes of 1000 actinobacteria strains.</title>
        <authorList>
            <person name="Klenk H.-P."/>
        </authorList>
    </citation>
    <scope>NUCLEOTIDE SEQUENCE</scope>
    <source>
        <strain evidence="2">DSM 46832</strain>
    </source>
</reference>
<organism evidence="2 3">
    <name type="scientific">Plantactinospora soyae</name>
    <dbReference type="NCBI Taxonomy" id="1544732"/>
    <lineage>
        <taxon>Bacteria</taxon>
        <taxon>Bacillati</taxon>
        <taxon>Actinomycetota</taxon>
        <taxon>Actinomycetes</taxon>
        <taxon>Micromonosporales</taxon>
        <taxon>Micromonosporaceae</taxon>
        <taxon>Plantactinospora</taxon>
    </lineage>
</organism>
<accession>A0A927MAR4</accession>
<sequence>MQALGAHCRDHHLTLSVLGGGYGWAGRTLCPCGLVIDMSRTRQVTVRAGSDGDARRPGR</sequence>
<dbReference type="Proteomes" id="UP000649753">
    <property type="component" value="Unassembled WGS sequence"/>
</dbReference>
<dbReference type="InterPro" id="IPR036318">
    <property type="entry name" value="FAD-bd_PCMH-like_sf"/>
</dbReference>
<dbReference type="GO" id="GO:0050660">
    <property type="term" value="F:flavin adenine dinucleotide binding"/>
    <property type="evidence" value="ECO:0007669"/>
    <property type="project" value="InterPro"/>
</dbReference>
<comment type="caution">
    <text evidence="2">The sequence shown here is derived from an EMBL/GenBank/DDBJ whole genome shotgun (WGS) entry which is preliminary data.</text>
</comment>
<dbReference type="Gene3D" id="3.30.43.10">
    <property type="entry name" value="Uridine Diphospho-n-acetylenolpyruvylglucosamine Reductase, domain 2"/>
    <property type="match status" value="1"/>
</dbReference>
<evidence type="ECO:0000313" key="2">
    <source>
        <dbReference type="EMBL" id="MBE1489731.1"/>
    </source>
</evidence>
<dbReference type="SUPFAM" id="SSF56176">
    <property type="entry name" value="FAD-binding/transporter-associated domain-like"/>
    <property type="match status" value="1"/>
</dbReference>
<proteinExistence type="predicted"/>
<keyword evidence="1" id="KW-0560">Oxidoreductase</keyword>